<evidence type="ECO:0000256" key="4">
    <source>
        <dbReference type="PROSITE-ProRule" id="PRU00335"/>
    </source>
</evidence>
<dbReference type="GO" id="GO:0003677">
    <property type="term" value="F:DNA binding"/>
    <property type="evidence" value="ECO:0007669"/>
    <property type="project" value="UniProtKB-UniRule"/>
</dbReference>
<dbReference type="PROSITE" id="PS50977">
    <property type="entry name" value="HTH_TETR_2"/>
    <property type="match status" value="1"/>
</dbReference>
<dbReference type="InterPro" id="IPR001647">
    <property type="entry name" value="HTH_TetR"/>
</dbReference>
<dbReference type="InterPro" id="IPR009057">
    <property type="entry name" value="Homeodomain-like_sf"/>
</dbReference>
<keyword evidence="1" id="KW-0805">Transcription regulation</keyword>
<dbReference type="SUPFAM" id="SSF46689">
    <property type="entry name" value="Homeodomain-like"/>
    <property type="match status" value="1"/>
</dbReference>
<proteinExistence type="predicted"/>
<accession>M1P807</accession>
<feature type="domain" description="HTH tetR-type" evidence="6">
    <location>
        <begin position="10"/>
        <end position="70"/>
    </location>
</feature>
<keyword evidence="5" id="KW-0812">Transmembrane</keyword>
<organism evidence="7 8">
    <name type="scientific">Desulfocapsa sulfexigens (strain DSM 10523 / SB164P1)</name>
    <dbReference type="NCBI Taxonomy" id="1167006"/>
    <lineage>
        <taxon>Bacteria</taxon>
        <taxon>Pseudomonadati</taxon>
        <taxon>Thermodesulfobacteriota</taxon>
        <taxon>Desulfobulbia</taxon>
        <taxon>Desulfobulbales</taxon>
        <taxon>Desulfocapsaceae</taxon>
        <taxon>Desulfocapsa</taxon>
    </lineage>
</organism>
<keyword evidence="5" id="KW-0472">Membrane</keyword>
<dbReference type="PANTHER" id="PTHR30328">
    <property type="entry name" value="TRANSCRIPTIONAL REPRESSOR"/>
    <property type="match status" value="1"/>
</dbReference>
<dbReference type="STRING" id="1167006.UWK_01254"/>
<dbReference type="OrthoDB" id="5431414at2"/>
<dbReference type="RefSeq" id="WP_015403509.1">
    <property type="nucleotide sequence ID" value="NC_020304.1"/>
</dbReference>
<dbReference type="Pfam" id="PF00440">
    <property type="entry name" value="TetR_N"/>
    <property type="match status" value="1"/>
</dbReference>
<evidence type="ECO:0000313" key="7">
    <source>
        <dbReference type="EMBL" id="AGF77817.1"/>
    </source>
</evidence>
<dbReference type="Proteomes" id="UP000011721">
    <property type="component" value="Chromosome"/>
</dbReference>
<dbReference type="FunFam" id="1.10.10.60:FF:000141">
    <property type="entry name" value="TetR family transcriptional regulator"/>
    <property type="match status" value="1"/>
</dbReference>
<keyword evidence="2 4" id="KW-0238">DNA-binding</keyword>
<dbReference type="Gene3D" id="1.10.357.10">
    <property type="entry name" value="Tetracycline Repressor, domain 2"/>
    <property type="match status" value="1"/>
</dbReference>
<protein>
    <submittedName>
        <fullName evidence="7">Transcriptional regulator</fullName>
    </submittedName>
</protein>
<dbReference type="InterPro" id="IPR023772">
    <property type="entry name" value="DNA-bd_HTH_TetR-type_CS"/>
</dbReference>
<name>M1P807_DESSD</name>
<evidence type="ECO:0000256" key="5">
    <source>
        <dbReference type="SAM" id="Phobius"/>
    </source>
</evidence>
<dbReference type="PROSITE" id="PS01081">
    <property type="entry name" value="HTH_TETR_1"/>
    <property type="match status" value="1"/>
</dbReference>
<dbReference type="KEGG" id="dsf:UWK_01254"/>
<evidence type="ECO:0000259" key="6">
    <source>
        <dbReference type="PROSITE" id="PS50977"/>
    </source>
</evidence>
<reference evidence="8" key="1">
    <citation type="journal article" date="2013" name="Stand. Genomic Sci.">
        <title>Complete genome sequence of Desulfocapsa sulfexigens, a marine deltaproteobacterium specialized in disproportionating inorganic sulfur compounds.</title>
        <authorList>
            <person name="Finster K.W."/>
            <person name="Kjeldsen K.U."/>
            <person name="Kube M."/>
            <person name="Reinhardt R."/>
            <person name="Mussmann M."/>
            <person name="Amann R."/>
            <person name="Schreiber L."/>
        </authorList>
    </citation>
    <scope>NUCLEOTIDE SEQUENCE [LARGE SCALE GENOMIC DNA]</scope>
    <source>
        <strain evidence="8">DSM 10523 / SB164P1</strain>
    </source>
</reference>
<evidence type="ECO:0000256" key="2">
    <source>
        <dbReference type="ARBA" id="ARBA00023125"/>
    </source>
</evidence>
<dbReference type="AlphaFoldDB" id="M1P807"/>
<feature type="transmembrane region" description="Helical" evidence="5">
    <location>
        <begin position="154"/>
        <end position="175"/>
    </location>
</feature>
<dbReference type="InterPro" id="IPR050109">
    <property type="entry name" value="HTH-type_TetR-like_transc_reg"/>
</dbReference>
<evidence type="ECO:0000256" key="1">
    <source>
        <dbReference type="ARBA" id="ARBA00023015"/>
    </source>
</evidence>
<dbReference type="PRINTS" id="PR00455">
    <property type="entry name" value="HTHTETR"/>
</dbReference>
<dbReference type="HOGENOM" id="CLU_069356_40_1_7"/>
<dbReference type="SUPFAM" id="SSF48498">
    <property type="entry name" value="Tetracyclin repressor-like, C-terminal domain"/>
    <property type="match status" value="1"/>
</dbReference>
<keyword evidence="8" id="KW-1185">Reference proteome</keyword>
<dbReference type="PANTHER" id="PTHR30328:SF54">
    <property type="entry name" value="HTH-TYPE TRANSCRIPTIONAL REPRESSOR SCO4008"/>
    <property type="match status" value="1"/>
</dbReference>
<dbReference type="eggNOG" id="COG1309">
    <property type="taxonomic scope" value="Bacteria"/>
</dbReference>
<keyword evidence="3" id="KW-0804">Transcription</keyword>
<keyword evidence="5" id="KW-1133">Transmembrane helix</keyword>
<evidence type="ECO:0000313" key="8">
    <source>
        <dbReference type="Proteomes" id="UP000011721"/>
    </source>
</evidence>
<dbReference type="InterPro" id="IPR036271">
    <property type="entry name" value="Tet_transcr_reg_TetR-rel_C_sf"/>
</dbReference>
<feature type="DNA-binding region" description="H-T-H motif" evidence="4">
    <location>
        <begin position="33"/>
        <end position="52"/>
    </location>
</feature>
<gene>
    <name evidence="7" type="ordered locus">UWK_01254</name>
</gene>
<dbReference type="EMBL" id="CP003985">
    <property type="protein sequence ID" value="AGF77817.1"/>
    <property type="molecule type" value="Genomic_DNA"/>
</dbReference>
<sequence>MTTVREEKKRQTRKAILEAAISLFGSRGYEKTSVDLLARKAGVGKGTIYSYFRTKSEIFLAFCEDELDFLHLEMGRKIDSNTPFLEALVEIFMIEFRYVTRNREFGRLFLREVIFPAGKIGERSRDIDDRFIAIFLPLFQKAQETGELRLDVELLFAIGHFYALYLLILSAWYSGRILEDDDVLMSLTMLFEQALSGLAPASSPQQLSGKQ</sequence>
<evidence type="ECO:0000256" key="3">
    <source>
        <dbReference type="ARBA" id="ARBA00023163"/>
    </source>
</evidence>